<dbReference type="VEuPathDB" id="FungiDB:UMAG_00824"/>
<dbReference type="eggNOG" id="KOG0054">
    <property type="taxonomic scope" value="Eukaryota"/>
</dbReference>
<feature type="transmembrane region" description="Helical" evidence="1">
    <location>
        <begin position="76"/>
        <end position="96"/>
    </location>
</feature>
<dbReference type="InParanoid" id="A0A0D1EE32"/>
<evidence type="ECO:0000313" key="2">
    <source>
        <dbReference type="EMBL" id="KIS72425.1"/>
    </source>
</evidence>
<dbReference type="AlphaFoldDB" id="A0A0D1EE32"/>
<feature type="transmembrane region" description="Helical" evidence="1">
    <location>
        <begin position="116"/>
        <end position="135"/>
    </location>
</feature>
<accession>A0A0D1EE32</accession>
<protein>
    <submittedName>
        <fullName evidence="2">Uncharacterized protein</fullName>
    </submittedName>
</protein>
<reference evidence="2 3" key="1">
    <citation type="journal article" date="2006" name="Nature">
        <title>Insights from the genome of the biotrophic fungal plant pathogen Ustilago maydis.</title>
        <authorList>
            <person name="Kamper J."/>
            <person name="Kahmann R."/>
            <person name="Bolker M."/>
            <person name="Ma L.J."/>
            <person name="Brefort T."/>
            <person name="Saville B.J."/>
            <person name="Banuett F."/>
            <person name="Kronstad J.W."/>
            <person name="Gold S.E."/>
            <person name="Muller O."/>
            <person name="Perlin M.H."/>
            <person name="Wosten H.A."/>
            <person name="de Vries R."/>
            <person name="Ruiz-Herrera J."/>
            <person name="Reynaga-Pena C.G."/>
            <person name="Snetselaar K."/>
            <person name="McCann M."/>
            <person name="Perez-Martin J."/>
            <person name="Feldbrugge M."/>
            <person name="Basse C.W."/>
            <person name="Steinberg G."/>
            <person name="Ibeas J.I."/>
            <person name="Holloman W."/>
            <person name="Guzman P."/>
            <person name="Farman M."/>
            <person name="Stajich J.E."/>
            <person name="Sentandreu R."/>
            <person name="Gonzalez-Prieto J.M."/>
            <person name="Kennell J.C."/>
            <person name="Molina L."/>
            <person name="Schirawski J."/>
            <person name="Mendoza-Mendoza A."/>
            <person name="Greilinger D."/>
            <person name="Munch K."/>
            <person name="Rossel N."/>
            <person name="Scherer M."/>
            <person name="Vranes M."/>
            <person name="Ladendorf O."/>
            <person name="Vincon V."/>
            <person name="Fuchs U."/>
            <person name="Sandrock B."/>
            <person name="Meng S."/>
            <person name="Ho E.C."/>
            <person name="Cahill M.J."/>
            <person name="Boyce K.J."/>
            <person name="Klose J."/>
            <person name="Klosterman S.J."/>
            <person name="Deelstra H.J."/>
            <person name="Ortiz-Castellanos L."/>
            <person name="Li W."/>
            <person name="Sanchez-Alonso P."/>
            <person name="Schreier P.H."/>
            <person name="Hauser-Hahn I."/>
            <person name="Vaupel M."/>
            <person name="Koopmann E."/>
            <person name="Friedrich G."/>
            <person name="Voss H."/>
            <person name="Schluter T."/>
            <person name="Margolis J."/>
            <person name="Platt D."/>
            <person name="Swimmer C."/>
            <person name="Gnirke A."/>
            <person name="Chen F."/>
            <person name="Vysotskaia V."/>
            <person name="Mannhaupt G."/>
            <person name="Guldener U."/>
            <person name="Munsterkotter M."/>
            <person name="Haase D."/>
            <person name="Oesterheld M."/>
            <person name="Mewes H.W."/>
            <person name="Mauceli E.W."/>
            <person name="DeCaprio D."/>
            <person name="Wade C.M."/>
            <person name="Butler J."/>
            <person name="Young S."/>
            <person name="Jaffe D.B."/>
            <person name="Calvo S."/>
            <person name="Nusbaum C."/>
            <person name="Galagan J."/>
            <person name="Birren B.W."/>
        </authorList>
    </citation>
    <scope>NUCLEOTIDE SEQUENCE [LARGE SCALE GENOMIC DNA]</scope>
    <source>
        <strain evidence="3">DSM 14603 / FGSC 9021 / UM521</strain>
    </source>
</reference>
<dbReference type="Proteomes" id="UP000000561">
    <property type="component" value="Chromosome 1"/>
</dbReference>
<feature type="transmembrane region" description="Helical" evidence="1">
    <location>
        <begin position="142"/>
        <end position="162"/>
    </location>
</feature>
<sequence>MAACNDGVFTPVSDCRFFGFTVTFSNAIFAILPSSIAIVILPARLFHIRNKPDIPTASIQPQLSLLRSCAPHSDSISLFSAFIYAANALLNLVHVANLAVPSNRPLRHAIDDRTGMSGVVLSLLVSLLVVPLSVAERRKTRGGNIVLPLSLFSSLLFIAYRIRTFNAIPAIRHSSFFCI</sequence>
<gene>
    <name evidence="2" type="ORF">UMAG_00824</name>
</gene>
<organism evidence="2 3">
    <name type="scientific">Mycosarcoma maydis</name>
    <name type="common">Corn smut fungus</name>
    <name type="synonym">Ustilago maydis</name>
    <dbReference type="NCBI Taxonomy" id="5270"/>
    <lineage>
        <taxon>Eukaryota</taxon>
        <taxon>Fungi</taxon>
        <taxon>Dikarya</taxon>
        <taxon>Basidiomycota</taxon>
        <taxon>Ustilaginomycotina</taxon>
        <taxon>Ustilaginomycetes</taxon>
        <taxon>Ustilaginales</taxon>
        <taxon>Ustilaginaceae</taxon>
        <taxon>Mycosarcoma</taxon>
    </lineage>
</organism>
<dbReference type="EMBL" id="CM003140">
    <property type="protein sequence ID" value="KIS72425.1"/>
    <property type="molecule type" value="Genomic_DNA"/>
</dbReference>
<feature type="transmembrane region" description="Helical" evidence="1">
    <location>
        <begin position="17"/>
        <end position="41"/>
    </location>
</feature>
<keyword evidence="3" id="KW-1185">Reference proteome</keyword>
<dbReference type="GeneID" id="23562020"/>
<keyword evidence="1" id="KW-0812">Transmembrane</keyword>
<proteinExistence type="predicted"/>
<evidence type="ECO:0000313" key="3">
    <source>
        <dbReference type="Proteomes" id="UP000000561"/>
    </source>
</evidence>
<dbReference type="KEGG" id="uma:UMAG_00824"/>
<dbReference type="RefSeq" id="XP_011386587.1">
    <property type="nucleotide sequence ID" value="XM_011388285.1"/>
</dbReference>
<evidence type="ECO:0000256" key="1">
    <source>
        <dbReference type="SAM" id="Phobius"/>
    </source>
</evidence>
<keyword evidence="1" id="KW-1133">Transmembrane helix</keyword>
<keyword evidence="1" id="KW-0472">Membrane</keyword>
<name>A0A0D1EE32_MYCMD</name>